<evidence type="ECO:0008006" key="5">
    <source>
        <dbReference type="Google" id="ProtNLM"/>
    </source>
</evidence>
<feature type="transmembrane region" description="Helical" evidence="2">
    <location>
        <begin position="104"/>
        <end position="121"/>
    </location>
</feature>
<feature type="transmembrane region" description="Helical" evidence="2">
    <location>
        <begin position="50"/>
        <end position="71"/>
    </location>
</feature>
<keyword evidence="2" id="KW-0472">Membrane</keyword>
<dbReference type="EMBL" id="AP022597">
    <property type="protein sequence ID" value="BBY72930.1"/>
    <property type="molecule type" value="Genomic_DNA"/>
</dbReference>
<keyword evidence="2" id="KW-0812">Transmembrane</keyword>
<evidence type="ECO:0000256" key="1">
    <source>
        <dbReference type="SAM" id="MobiDB-lite"/>
    </source>
</evidence>
<keyword evidence="4" id="KW-1185">Reference proteome</keyword>
<evidence type="ECO:0000313" key="4">
    <source>
        <dbReference type="Proteomes" id="UP000466578"/>
    </source>
</evidence>
<organism evidence="3 4">
    <name type="scientific">Mycobacterium paraintracellulare</name>
    <dbReference type="NCBI Taxonomy" id="1138383"/>
    <lineage>
        <taxon>Bacteria</taxon>
        <taxon>Bacillati</taxon>
        <taxon>Actinomycetota</taxon>
        <taxon>Actinomycetes</taxon>
        <taxon>Mycobacteriales</taxon>
        <taxon>Mycobacteriaceae</taxon>
        <taxon>Mycobacterium</taxon>
        <taxon>Mycobacterium avium complex (MAC)</taxon>
    </lineage>
</organism>
<gene>
    <name evidence="3" type="ORF">MPRI_51170</name>
</gene>
<evidence type="ECO:0000313" key="3">
    <source>
        <dbReference type="EMBL" id="BBY72930.1"/>
    </source>
</evidence>
<feature type="compositionally biased region" description="Low complexity" evidence="1">
    <location>
        <begin position="126"/>
        <end position="136"/>
    </location>
</feature>
<accession>A0ABN6AZQ8</accession>
<dbReference type="RefSeq" id="WP_237394581.1">
    <property type="nucleotide sequence ID" value="NZ_AP024251.1"/>
</dbReference>
<feature type="region of interest" description="Disordered" evidence="1">
    <location>
        <begin position="126"/>
        <end position="149"/>
    </location>
</feature>
<protein>
    <recommendedName>
        <fullName evidence="5">DoxX family protein</fullName>
    </recommendedName>
</protein>
<dbReference type="Proteomes" id="UP000466578">
    <property type="component" value="Chromosome"/>
</dbReference>
<keyword evidence="2" id="KW-1133">Transmembrane helix</keyword>
<proteinExistence type="predicted"/>
<evidence type="ECO:0000256" key="2">
    <source>
        <dbReference type="SAM" id="Phobius"/>
    </source>
</evidence>
<sequence>MALRVSLAAAFLSAVADRFGWWEPFGQGSWGSMDRFADYAHRLVPYASGWSLTVIVWAATATEASLAILLLAGWWPKLVGAATCLVLTVFGTAMAVSLGIESPLSYSVFSAASAAAAYAILGATSPAPAAGASCSPETSNRRNPARCNG</sequence>
<name>A0ABN6AZQ8_9MYCO</name>
<reference evidence="3 4" key="1">
    <citation type="journal article" date="2019" name="Emerg. Microbes Infect.">
        <title>Comprehensive subspecies identification of 175 nontuberculous mycobacteria species based on 7547 genomic profiles.</title>
        <authorList>
            <person name="Matsumoto Y."/>
            <person name="Kinjo T."/>
            <person name="Motooka D."/>
            <person name="Nabeya D."/>
            <person name="Jung N."/>
            <person name="Uechi K."/>
            <person name="Horii T."/>
            <person name="Iida T."/>
            <person name="Fujita J."/>
            <person name="Nakamura S."/>
        </authorList>
    </citation>
    <scope>NUCLEOTIDE SEQUENCE [LARGE SCALE GENOMIC DNA]</scope>
    <source>
        <strain evidence="3 4">JCM 30622</strain>
    </source>
</reference>
<feature type="transmembrane region" description="Helical" evidence="2">
    <location>
        <begin position="78"/>
        <end position="98"/>
    </location>
</feature>